<reference evidence="3 4" key="1">
    <citation type="submission" date="2013-01" db="EMBL/GenBank/DDBJ databases">
        <title>The Genome Sequence of Clostridium clostridioforme 90A8.</title>
        <authorList>
            <consortium name="The Broad Institute Genome Sequencing Platform"/>
            <person name="Earl A."/>
            <person name="Ward D."/>
            <person name="Feldgarden M."/>
            <person name="Gevers D."/>
            <person name="Courvalin P."/>
            <person name="Lambert T."/>
            <person name="Walker B."/>
            <person name="Young S.K."/>
            <person name="Zeng Q."/>
            <person name="Gargeya S."/>
            <person name="Fitzgerald M."/>
            <person name="Haas B."/>
            <person name="Abouelleil A."/>
            <person name="Alvarado L."/>
            <person name="Arachchi H.M."/>
            <person name="Berlin A.M."/>
            <person name="Chapman S.B."/>
            <person name="Dewar J."/>
            <person name="Goldberg J."/>
            <person name="Griggs A."/>
            <person name="Gujja S."/>
            <person name="Hansen M."/>
            <person name="Howarth C."/>
            <person name="Imamovic A."/>
            <person name="Larimer J."/>
            <person name="McCowan C."/>
            <person name="Murphy C."/>
            <person name="Neiman D."/>
            <person name="Pearson M."/>
            <person name="Priest M."/>
            <person name="Roberts A."/>
            <person name="Saif S."/>
            <person name="Shea T."/>
            <person name="Sisk P."/>
            <person name="Sykes S."/>
            <person name="Wortman J."/>
            <person name="Nusbaum C."/>
            <person name="Birren B."/>
        </authorList>
    </citation>
    <scope>NUCLEOTIDE SEQUENCE [LARGE SCALE GENOMIC DNA]</scope>
    <source>
        <strain evidence="3 4">90A8</strain>
    </source>
</reference>
<gene>
    <name evidence="3" type="ORF">HMPREF1090_02193</name>
</gene>
<comment type="caution">
    <text evidence="3">The sequence shown here is derived from an EMBL/GenBank/DDBJ whole genome shotgun (WGS) entry which is preliminary data.</text>
</comment>
<feature type="transmembrane region" description="Helical" evidence="1">
    <location>
        <begin position="192"/>
        <end position="211"/>
    </location>
</feature>
<dbReference type="AlphaFoldDB" id="A0A0E2HPS4"/>
<name>A0A0E2HPS4_9FIRM</name>
<dbReference type="GeneID" id="57960003"/>
<feature type="transmembrane region" description="Helical" evidence="1">
    <location>
        <begin position="168"/>
        <end position="186"/>
    </location>
</feature>
<dbReference type="InterPro" id="IPR025962">
    <property type="entry name" value="SdpI/YhfL"/>
</dbReference>
<dbReference type="EMBL" id="AGYR01000022">
    <property type="protein sequence ID" value="ENZ15620.1"/>
    <property type="molecule type" value="Genomic_DNA"/>
</dbReference>
<protein>
    <recommendedName>
        <fullName evidence="2">DUF1648 domain-containing protein</fullName>
    </recommendedName>
</protein>
<feature type="transmembrane region" description="Helical" evidence="1">
    <location>
        <begin position="120"/>
        <end position="139"/>
    </location>
</feature>
<feature type="transmembrane region" description="Helical" evidence="1">
    <location>
        <begin position="12"/>
        <end position="33"/>
    </location>
</feature>
<evidence type="ECO:0000313" key="4">
    <source>
        <dbReference type="Proteomes" id="UP000013085"/>
    </source>
</evidence>
<evidence type="ECO:0000256" key="1">
    <source>
        <dbReference type="SAM" id="Phobius"/>
    </source>
</evidence>
<dbReference type="GO" id="GO:0009636">
    <property type="term" value="P:response to toxic substance"/>
    <property type="evidence" value="ECO:0007669"/>
    <property type="project" value="TreeGrafter"/>
</dbReference>
<evidence type="ECO:0000259" key="2">
    <source>
        <dbReference type="Pfam" id="PF07853"/>
    </source>
</evidence>
<proteinExistence type="predicted"/>
<dbReference type="RefSeq" id="WP_002583460.1">
    <property type="nucleotide sequence ID" value="NZ_KB851020.1"/>
</dbReference>
<dbReference type="PANTHER" id="PTHR37810">
    <property type="entry name" value="IMMUNITY PROTEIN SDPI"/>
    <property type="match status" value="1"/>
</dbReference>
<dbReference type="Proteomes" id="UP000013085">
    <property type="component" value="Unassembled WGS sequence"/>
</dbReference>
<dbReference type="PATRIC" id="fig|999408.3.peg.2354"/>
<feature type="transmembrane region" description="Helical" evidence="1">
    <location>
        <begin position="96"/>
        <end position="114"/>
    </location>
</feature>
<accession>A0A0E2HPS4</accession>
<dbReference type="Pfam" id="PF13630">
    <property type="entry name" value="SdpI"/>
    <property type="match status" value="1"/>
</dbReference>
<feature type="domain" description="DUF1648" evidence="2">
    <location>
        <begin position="17"/>
        <end position="64"/>
    </location>
</feature>
<dbReference type="InterPro" id="IPR026272">
    <property type="entry name" value="SdpI"/>
</dbReference>
<sequence>MKKNNRKISKWNVLYWILAFVPFIVSICFYNRLPEQVPTHWGSDNVVNGYSSRNMAAFGIPAFMFLMAVMVNVIYRIDPKRENISRSRELKEITRWFVVLMAVMVQFVIVLSGIGMDINVGSMVSLPIALMFVAAGNYLPKCRQNYTMGIKLPWTLADEDNWNRTHRMAGYVWTAGGILMLIMGFFHLASLFFLVLMAMVLIPSVYSYLIYRKKLKGI</sequence>
<dbReference type="PIRSF" id="PIRSF038959">
    <property type="entry name" value="SdpI"/>
    <property type="match status" value="1"/>
</dbReference>
<keyword evidence="1" id="KW-1133">Transmembrane helix</keyword>
<dbReference type="HOGENOM" id="CLU_093038_0_0_9"/>
<dbReference type="PANTHER" id="PTHR37810:SF5">
    <property type="entry name" value="IMMUNITY PROTEIN SDPI"/>
    <property type="match status" value="1"/>
</dbReference>
<evidence type="ECO:0000313" key="3">
    <source>
        <dbReference type="EMBL" id="ENZ15620.1"/>
    </source>
</evidence>
<dbReference type="InterPro" id="IPR012867">
    <property type="entry name" value="DUF1648"/>
</dbReference>
<keyword evidence="1" id="KW-0812">Transmembrane</keyword>
<dbReference type="Pfam" id="PF07853">
    <property type="entry name" value="DUF1648"/>
    <property type="match status" value="1"/>
</dbReference>
<organism evidence="3 4">
    <name type="scientific">[Clostridium] clostridioforme 90A8</name>
    <dbReference type="NCBI Taxonomy" id="999408"/>
    <lineage>
        <taxon>Bacteria</taxon>
        <taxon>Bacillati</taxon>
        <taxon>Bacillota</taxon>
        <taxon>Clostridia</taxon>
        <taxon>Lachnospirales</taxon>
        <taxon>Lachnospiraceae</taxon>
        <taxon>Enterocloster</taxon>
    </lineage>
</organism>
<keyword evidence="1" id="KW-0472">Membrane</keyword>
<feature type="transmembrane region" description="Helical" evidence="1">
    <location>
        <begin position="53"/>
        <end position="75"/>
    </location>
</feature>